<dbReference type="InterPro" id="IPR050336">
    <property type="entry name" value="Chromosome_partition/occlusion"/>
</dbReference>
<dbReference type="GO" id="GO:0005694">
    <property type="term" value="C:chromosome"/>
    <property type="evidence" value="ECO:0007669"/>
    <property type="project" value="TreeGrafter"/>
</dbReference>
<reference evidence="3 4" key="1">
    <citation type="submission" date="2014-07" db="EMBL/GenBank/DDBJ databases">
        <authorList>
            <person name="Zhang J.E."/>
            <person name="Yang H."/>
            <person name="Guo J."/>
            <person name="Deng Z."/>
            <person name="Luo H."/>
            <person name="Luo M."/>
            <person name="Zhao B."/>
        </authorList>
    </citation>
    <scope>NUCLEOTIDE SEQUENCE [LARGE SCALE GENOMIC DNA]</scope>
    <source>
        <strain evidence="3 4">1CP</strain>
        <plasmid evidence="4">Plasmid pr1cp2</plasmid>
    </source>
</reference>
<dbReference type="Proteomes" id="UP000186108">
    <property type="component" value="Plasmid pR1CP2"/>
</dbReference>
<evidence type="ECO:0000256" key="1">
    <source>
        <dbReference type="SAM" id="MobiDB-lite"/>
    </source>
</evidence>
<dbReference type="GO" id="GO:0007059">
    <property type="term" value="P:chromosome segregation"/>
    <property type="evidence" value="ECO:0007669"/>
    <property type="project" value="TreeGrafter"/>
</dbReference>
<dbReference type="SUPFAM" id="SSF110849">
    <property type="entry name" value="ParB/Sulfiredoxin"/>
    <property type="match status" value="1"/>
</dbReference>
<feature type="compositionally biased region" description="Acidic residues" evidence="1">
    <location>
        <begin position="284"/>
        <end position="296"/>
    </location>
</feature>
<evidence type="ECO:0000259" key="2">
    <source>
        <dbReference type="SMART" id="SM00470"/>
    </source>
</evidence>
<organism evidence="3 4">
    <name type="scientific">Rhodococcus opacus</name>
    <name type="common">Nocardia opaca</name>
    <dbReference type="NCBI Taxonomy" id="37919"/>
    <lineage>
        <taxon>Bacteria</taxon>
        <taxon>Bacillati</taxon>
        <taxon>Actinomycetota</taxon>
        <taxon>Actinomycetes</taxon>
        <taxon>Mycobacteriales</taxon>
        <taxon>Nocardiaceae</taxon>
        <taxon>Rhodococcus</taxon>
    </lineage>
</organism>
<dbReference type="PANTHER" id="PTHR33375:SF1">
    <property type="entry name" value="CHROMOSOME-PARTITIONING PROTEIN PARB-RELATED"/>
    <property type="match status" value="1"/>
</dbReference>
<dbReference type="Gene3D" id="1.10.10.2830">
    <property type="match status" value="1"/>
</dbReference>
<name>A0A1B1KJ99_RHOOP</name>
<feature type="compositionally biased region" description="Basic and acidic residues" evidence="1">
    <location>
        <begin position="364"/>
        <end position="383"/>
    </location>
</feature>
<evidence type="ECO:0000313" key="4">
    <source>
        <dbReference type="Proteomes" id="UP000186108"/>
    </source>
</evidence>
<proteinExistence type="predicted"/>
<dbReference type="PATRIC" id="fig|37919.13.peg.8532"/>
<dbReference type="EMBL" id="CP009113">
    <property type="protein sequence ID" value="ANS32682.1"/>
    <property type="molecule type" value="Genomic_DNA"/>
</dbReference>
<dbReference type="PANTHER" id="PTHR33375">
    <property type="entry name" value="CHROMOSOME-PARTITIONING PROTEIN PARB-RELATED"/>
    <property type="match status" value="1"/>
</dbReference>
<feature type="region of interest" description="Disordered" evidence="1">
    <location>
        <begin position="282"/>
        <end position="312"/>
    </location>
</feature>
<sequence length="523" mass="56904">MTANTTEIATAAHAELVYLNPADAEIEPNTRDTVDPVKLAELTESIREHGVLQAIKAVRYADGTIRVRDGQCRTLASRDAGLTSLPALVTRDTATNDAERGIQRITQQIVANDHRNDLTDGQRAAGIAQMLDLGASVTKISKAVHLPRTQVKAAAAVGTSATARTALDSGQLDLEQAEIVARFEAEGDTEAVEKLMTAGRYQFRYIAQRLLDDRAEKAERAAAAQPYLDKGYTILAEEPQYGTDVLLADLVAADGSEVTTAHTETDPARWAVWLSKDERYFDTESGDEVDGEEVDWSTENHPDATPYEGHRHANTVQTRQVWTPEYVCRDLDGAAVALSPVLAAARTATEGEGTEDDAAAALRSKAESKERQRKERRQVRELNKQAAAATTVRRDFLRTTLLARKTAPKGTATFIAATLAADSGLLSEYNASTLVPELLGFTDFNIGSGVLKLLDTATDNRAQVLTLALVTAALETRMVNDAWRSRPRSADRYLTFLTEHGHTLTPVEEVIAGQRTPDDVEID</sequence>
<dbReference type="InterPro" id="IPR036086">
    <property type="entry name" value="ParB/Sulfiredoxin_sf"/>
</dbReference>
<feature type="domain" description="ParB-like N-terminal" evidence="2">
    <location>
        <begin position="17"/>
        <end position="113"/>
    </location>
</feature>
<dbReference type="SMART" id="SM00470">
    <property type="entry name" value="ParB"/>
    <property type="match status" value="1"/>
</dbReference>
<dbReference type="InterPro" id="IPR003115">
    <property type="entry name" value="ParB_N"/>
</dbReference>
<dbReference type="Gene3D" id="3.90.1530.30">
    <property type="match status" value="1"/>
</dbReference>
<gene>
    <name evidence="3" type="ORF">R1CP_40510</name>
</gene>
<feature type="region of interest" description="Disordered" evidence="1">
    <location>
        <begin position="347"/>
        <end position="385"/>
    </location>
</feature>
<accession>A0A1B1KJ99</accession>
<dbReference type="RefSeq" id="WP_065493967.1">
    <property type="nucleotide sequence ID" value="NZ_CP009113.1"/>
</dbReference>
<geneLocation type="plasmid" evidence="4">
    <name>pr1cp2</name>
</geneLocation>
<dbReference type="SUPFAM" id="SSF109709">
    <property type="entry name" value="KorB DNA-binding domain-like"/>
    <property type="match status" value="1"/>
</dbReference>
<dbReference type="AlphaFoldDB" id="A0A1B1KJ99"/>
<evidence type="ECO:0000313" key="3">
    <source>
        <dbReference type="EMBL" id="ANS32682.1"/>
    </source>
</evidence>
<keyword evidence="3" id="KW-0614">Plasmid</keyword>
<dbReference type="CDD" id="cd16387">
    <property type="entry name" value="ParB_N_Srx"/>
    <property type="match status" value="1"/>
</dbReference>
<protein>
    <submittedName>
        <fullName evidence="3">Chromosome partitioning protein-like protein</fullName>
    </submittedName>
</protein>
<dbReference type="Pfam" id="PF02195">
    <property type="entry name" value="ParB_N"/>
    <property type="match status" value="1"/>
</dbReference>